<protein>
    <submittedName>
        <fullName evidence="2">Ribosomal protein L11 methyltransferase</fullName>
    </submittedName>
</protein>
<dbReference type="EMBL" id="MU853594">
    <property type="protein sequence ID" value="KAK4142662.1"/>
    <property type="molecule type" value="Genomic_DNA"/>
</dbReference>
<dbReference type="InterPro" id="IPR041698">
    <property type="entry name" value="Methyltransf_25"/>
</dbReference>
<evidence type="ECO:0000313" key="3">
    <source>
        <dbReference type="Proteomes" id="UP001302676"/>
    </source>
</evidence>
<feature type="domain" description="Methyltransferase" evidence="1">
    <location>
        <begin position="60"/>
        <end position="164"/>
    </location>
</feature>
<name>A0AAN6V0P1_9PEZI</name>
<dbReference type="GO" id="GO:0010420">
    <property type="term" value="F:polyprenyldihydroxybenzoate methyltransferase activity"/>
    <property type="evidence" value="ECO:0007669"/>
    <property type="project" value="TreeGrafter"/>
</dbReference>
<proteinExistence type="predicted"/>
<keyword evidence="2" id="KW-0687">Ribonucleoprotein</keyword>
<gene>
    <name evidence="2" type="ORF">C8A04DRAFT_29614</name>
</gene>
<keyword evidence="2" id="KW-0489">Methyltransferase</keyword>
<dbReference type="CDD" id="cd02440">
    <property type="entry name" value="AdoMet_MTases"/>
    <property type="match status" value="1"/>
</dbReference>
<dbReference type="SUPFAM" id="SSF53335">
    <property type="entry name" value="S-adenosyl-L-methionine-dependent methyltransferases"/>
    <property type="match status" value="1"/>
</dbReference>
<dbReference type="GO" id="GO:0032259">
    <property type="term" value="P:methylation"/>
    <property type="evidence" value="ECO:0007669"/>
    <property type="project" value="UniProtKB-KW"/>
</dbReference>
<reference evidence="2" key="2">
    <citation type="submission" date="2023-05" db="EMBL/GenBank/DDBJ databases">
        <authorList>
            <consortium name="Lawrence Berkeley National Laboratory"/>
            <person name="Steindorff A."/>
            <person name="Hensen N."/>
            <person name="Bonometti L."/>
            <person name="Westerberg I."/>
            <person name="Brannstrom I.O."/>
            <person name="Guillou S."/>
            <person name="Cros-Aarteil S."/>
            <person name="Calhoun S."/>
            <person name="Haridas S."/>
            <person name="Kuo A."/>
            <person name="Mondo S."/>
            <person name="Pangilinan J."/>
            <person name="Riley R."/>
            <person name="Labutti K."/>
            <person name="Andreopoulos B."/>
            <person name="Lipzen A."/>
            <person name="Chen C."/>
            <person name="Yanf M."/>
            <person name="Daum C."/>
            <person name="Ng V."/>
            <person name="Clum A."/>
            <person name="Ohm R."/>
            <person name="Martin F."/>
            <person name="Silar P."/>
            <person name="Natvig D."/>
            <person name="Lalanne C."/>
            <person name="Gautier V."/>
            <person name="Ament-Velasquez S.L."/>
            <person name="Kruys A."/>
            <person name="Hutchinson M.I."/>
            <person name="Powell A.J."/>
            <person name="Barry K."/>
            <person name="Miller A.N."/>
            <person name="Grigoriev I.V."/>
            <person name="Debuchy R."/>
            <person name="Gladieux P."/>
            <person name="Thoren M.H."/>
            <person name="Johannesson H."/>
        </authorList>
    </citation>
    <scope>NUCLEOTIDE SEQUENCE</scope>
    <source>
        <strain evidence="2">CBS 141.50</strain>
    </source>
</reference>
<dbReference type="Gene3D" id="3.40.50.150">
    <property type="entry name" value="Vaccinia Virus protein VP39"/>
    <property type="match status" value="1"/>
</dbReference>
<dbReference type="PANTHER" id="PTHR43464">
    <property type="entry name" value="METHYLTRANSFERASE"/>
    <property type="match status" value="1"/>
</dbReference>
<evidence type="ECO:0000259" key="1">
    <source>
        <dbReference type="Pfam" id="PF13649"/>
    </source>
</evidence>
<keyword evidence="2" id="KW-0689">Ribosomal protein</keyword>
<dbReference type="Pfam" id="PF13649">
    <property type="entry name" value="Methyltransf_25"/>
    <property type="match status" value="1"/>
</dbReference>
<dbReference type="AlphaFoldDB" id="A0AAN6V0P1"/>
<keyword evidence="3" id="KW-1185">Reference proteome</keyword>
<organism evidence="2 3">
    <name type="scientific">Dichotomopilus funicola</name>
    <dbReference type="NCBI Taxonomy" id="1934379"/>
    <lineage>
        <taxon>Eukaryota</taxon>
        <taxon>Fungi</taxon>
        <taxon>Dikarya</taxon>
        <taxon>Ascomycota</taxon>
        <taxon>Pezizomycotina</taxon>
        <taxon>Sordariomycetes</taxon>
        <taxon>Sordariomycetidae</taxon>
        <taxon>Sordariales</taxon>
        <taxon>Chaetomiaceae</taxon>
        <taxon>Dichotomopilus</taxon>
    </lineage>
</organism>
<keyword evidence="2" id="KW-0808">Transferase</keyword>
<sequence length="285" mass="31225">MSTQPTPQPPLGPEAIASWNANAAYWDAAITKDGNKYWRRLQEPCLTRFLGPFLSSGGRVLDLATGNGLCARWLADKLQESGGEPGEVVAADASEGMLEVAKGYGDREGRIKFRRVDVTSEEELRGLQEEEGRFGVVLMNMAIMDVAELGPLAKALRELLVPGGVFVATLLHPVFFTSNASRIVEVSYNPMTGDQEIVRGKLVKEYMSVPPAKGIAIPGQPAKQLYIHRPIQDVFSPFFKAGLVMDAMEELAFTTEAAEPNRIESTANYTQLPAILAFRMRLPKN</sequence>
<evidence type="ECO:0000313" key="2">
    <source>
        <dbReference type="EMBL" id="KAK4142662.1"/>
    </source>
</evidence>
<dbReference type="InterPro" id="IPR029063">
    <property type="entry name" value="SAM-dependent_MTases_sf"/>
</dbReference>
<dbReference type="GO" id="GO:0005840">
    <property type="term" value="C:ribosome"/>
    <property type="evidence" value="ECO:0007669"/>
    <property type="project" value="UniProtKB-KW"/>
</dbReference>
<reference evidence="2" key="1">
    <citation type="journal article" date="2023" name="Mol. Phylogenet. Evol.">
        <title>Genome-scale phylogeny and comparative genomics of the fungal order Sordariales.</title>
        <authorList>
            <person name="Hensen N."/>
            <person name="Bonometti L."/>
            <person name="Westerberg I."/>
            <person name="Brannstrom I.O."/>
            <person name="Guillou S."/>
            <person name="Cros-Aarteil S."/>
            <person name="Calhoun S."/>
            <person name="Haridas S."/>
            <person name="Kuo A."/>
            <person name="Mondo S."/>
            <person name="Pangilinan J."/>
            <person name="Riley R."/>
            <person name="LaButti K."/>
            <person name="Andreopoulos B."/>
            <person name="Lipzen A."/>
            <person name="Chen C."/>
            <person name="Yan M."/>
            <person name="Daum C."/>
            <person name="Ng V."/>
            <person name="Clum A."/>
            <person name="Steindorff A."/>
            <person name="Ohm R.A."/>
            <person name="Martin F."/>
            <person name="Silar P."/>
            <person name="Natvig D.O."/>
            <person name="Lalanne C."/>
            <person name="Gautier V."/>
            <person name="Ament-Velasquez S.L."/>
            <person name="Kruys A."/>
            <person name="Hutchinson M.I."/>
            <person name="Powell A.J."/>
            <person name="Barry K."/>
            <person name="Miller A.N."/>
            <person name="Grigoriev I.V."/>
            <person name="Debuchy R."/>
            <person name="Gladieux P."/>
            <person name="Hiltunen Thoren M."/>
            <person name="Johannesson H."/>
        </authorList>
    </citation>
    <scope>NUCLEOTIDE SEQUENCE</scope>
    <source>
        <strain evidence="2">CBS 141.50</strain>
    </source>
</reference>
<dbReference type="GeneID" id="87817681"/>
<accession>A0AAN6V0P1</accession>
<comment type="caution">
    <text evidence="2">The sequence shown here is derived from an EMBL/GenBank/DDBJ whole genome shotgun (WGS) entry which is preliminary data.</text>
</comment>
<dbReference type="Proteomes" id="UP001302676">
    <property type="component" value="Unassembled WGS sequence"/>
</dbReference>
<dbReference type="PANTHER" id="PTHR43464:SF89">
    <property type="entry name" value="METHYLTRANSFERASE"/>
    <property type="match status" value="1"/>
</dbReference>
<dbReference type="RefSeq" id="XP_062636033.1">
    <property type="nucleotide sequence ID" value="XM_062781068.1"/>
</dbReference>